<proteinExistence type="inferred from homology"/>
<dbReference type="InterPro" id="IPR000292">
    <property type="entry name" value="For/NO2_transpt"/>
</dbReference>
<feature type="transmembrane region" description="Helical" evidence="7">
    <location>
        <begin position="63"/>
        <end position="83"/>
    </location>
</feature>
<dbReference type="PANTHER" id="PTHR30520:SF6">
    <property type="entry name" value="FORMATE_NITRATE FAMILY TRANSPORTER (EUROFUNG)"/>
    <property type="match status" value="1"/>
</dbReference>
<accession>A0AAV1HS13</accession>
<organism evidence="8 9">
    <name type="scientific">Coccomyxa viridis</name>
    <dbReference type="NCBI Taxonomy" id="1274662"/>
    <lineage>
        <taxon>Eukaryota</taxon>
        <taxon>Viridiplantae</taxon>
        <taxon>Chlorophyta</taxon>
        <taxon>core chlorophytes</taxon>
        <taxon>Trebouxiophyceae</taxon>
        <taxon>Trebouxiophyceae incertae sedis</taxon>
        <taxon>Coccomyxaceae</taxon>
        <taxon>Coccomyxa</taxon>
    </lineage>
</organism>
<evidence type="ECO:0000256" key="7">
    <source>
        <dbReference type="SAM" id="Phobius"/>
    </source>
</evidence>
<dbReference type="Gene3D" id="1.20.1080.10">
    <property type="entry name" value="Glycerol uptake facilitator protein"/>
    <property type="match status" value="2"/>
</dbReference>
<evidence type="ECO:0000256" key="3">
    <source>
        <dbReference type="ARBA" id="ARBA00022989"/>
    </source>
</evidence>
<dbReference type="InterPro" id="IPR023271">
    <property type="entry name" value="Aquaporin-like"/>
</dbReference>
<evidence type="ECO:0000256" key="6">
    <source>
        <dbReference type="SAM" id="MobiDB-lite"/>
    </source>
</evidence>
<evidence type="ECO:0000313" key="9">
    <source>
        <dbReference type="Proteomes" id="UP001314263"/>
    </source>
</evidence>
<feature type="transmembrane region" description="Helical" evidence="7">
    <location>
        <begin position="233"/>
        <end position="255"/>
    </location>
</feature>
<keyword evidence="4 7" id="KW-0472">Membrane</keyword>
<dbReference type="Pfam" id="PF01226">
    <property type="entry name" value="Form_Nir_trans"/>
    <property type="match status" value="1"/>
</dbReference>
<feature type="transmembrane region" description="Helical" evidence="7">
    <location>
        <begin position="143"/>
        <end position="164"/>
    </location>
</feature>
<evidence type="ECO:0000256" key="4">
    <source>
        <dbReference type="ARBA" id="ARBA00023136"/>
    </source>
</evidence>
<reference evidence="8 9" key="1">
    <citation type="submission" date="2023-10" db="EMBL/GenBank/DDBJ databases">
        <authorList>
            <person name="Maclean D."/>
            <person name="Macfadyen A."/>
        </authorList>
    </citation>
    <scope>NUCLEOTIDE SEQUENCE [LARGE SCALE GENOMIC DNA]</scope>
</reference>
<dbReference type="EMBL" id="CAUYUE010000001">
    <property type="protein sequence ID" value="CAK0734830.1"/>
    <property type="molecule type" value="Genomic_DNA"/>
</dbReference>
<dbReference type="PANTHER" id="PTHR30520">
    <property type="entry name" value="FORMATE TRANSPORTER-RELATED"/>
    <property type="match status" value="1"/>
</dbReference>
<dbReference type="Proteomes" id="UP001314263">
    <property type="component" value="Unassembled WGS sequence"/>
</dbReference>
<feature type="compositionally biased region" description="Basic and acidic residues" evidence="6">
    <location>
        <begin position="8"/>
        <end position="20"/>
    </location>
</feature>
<dbReference type="GO" id="GO:0005886">
    <property type="term" value="C:plasma membrane"/>
    <property type="evidence" value="ECO:0007669"/>
    <property type="project" value="TreeGrafter"/>
</dbReference>
<feature type="compositionally biased region" description="Basic and acidic residues" evidence="6">
    <location>
        <begin position="323"/>
        <end position="333"/>
    </location>
</feature>
<comment type="similarity">
    <text evidence="5">Belongs to the FNT transporter (TC 1.A.16) family.</text>
</comment>
<feature type="transmembrane region" description="Helical" evidence="7">
    <location>
        <begin position="103"/>
        <end position="122"/>
    </location>
</feature>
<keyword evidence="3 7" id="KW-1133">Transmembrane helix</keyword>
<feature type="region of interest" description="Disordered" evidence="6">
    <location>
        <begin position="1"/>
        <end position="22"/>
    </location>
</feature>
<evidence type="ECO:0000256" key="5">
    <source>
        <dbReference type="ARBA" id="ARBA00049660"/>
    </source>
</evidence>
<gene>
    <name evidence="8" type="ORF">CVIRNUC_000487</name>
</gene>
<evidence type="ECO:0000256" key="1">
    <source>
        <dbReference type="ARBA" id="ARBA00004141"/>
    </source>
</evidence>
<keyword evidence="2 7" id="KW-0812">Transmembrane</keyword>
<comment type="subcellular location">
    <subcellularLocation>
        <location evidence="1">Membrane</location>
        <topology evidence="1">Multi-pass membrane protein</topology>
    </subcellularLocation>
</comment>
<dbReference type="AlphaFoldDB" id="A0AAV1HS13"/>
<evidence type="ECO:0008006" key="10">
    <source>
        <dbReference type="Google" id="ProtNLM"/>
    </source>
</evidence>
<feature type="region of interest" description="Disordered" evidence="6">
    <location>
        <begin position="280"/>
        <end position="333"/>
    </location>
</feature>
<sequence length="333" mass="35331">MSRAASRPLDESTHGRRDTSKAFPIAQPSQRIPVIAFLPPPSIFDAVVKYGSEKAMMPGWKTFLLGVLAGVYLSFGCALSYAIGGELPLMRTQNPGVQKLLFGAFGLPFGLALIVICGADLYTANTAFLPAALYEGKATPLQLLKNWLCCFFGNLAGSLFIVWLTSRSMLFMDPTQKGGLSDAAEYAKDTAVTKTSASFGDTVARGMLCNWLVPFGMKLGAPVSVGKYIVHNMIPVAIGNTIAGALFVALPYALLYGTVTTRISSWVLRLKSGDTAVLPSLKHKPTASKDPYVHHDNSSGHGPNTAAAPAYHPSGADVTQHGSNKDDSAHGIP</sequence>
<comment type="caution">
    <text evidence="8">The sequence shown here is derived from an EMBL/GenBank/DDBJ whole genome shotgun (WGS) entry which is preliminary data.</text>
</comment>
<evidence type="ECO:0000313" key="8">
    <source>
        <dbReference type="EMBL" id="CAK0734830.1"/>
    </source>
</evidence>
<protein>
    <recommendedName>
        <fullName evidence="10">Formate/nitrite transporter</fullName>
    </recommendedName>
</protein>
<evidence type="ECO:0000256" key="2">
    <source>
        <dbReference type="ARBA" id="ARBA00022692"/>
    </source>
</evidence>
<name>A0AAV1HS13_9CHLO</name>
<dbReference type="GO" id="GO:0015499">
    <property type="term" value="F:formate transmembrane transporter activity"/>
    <property type="evidence" value="ECO:0007669"/>
    <property type="project" value="TreeGrafter"/>
</dbReference>
<keyword evidence="9" id="KW-1185">Reference proteome</keyword>